<evidence type="ECO:0000313" key="2">
    <source>
        <dbReference type="EMBL" id="OPX57117.1"/>
    </source>
</evidence>
<dbReference type="PANTHER" id="PTHR38037:SF1">
    <property type="entry name" value="ATP-DEPENDENT ZINC PROTEASE DOMAIN-CONTAINING PROTEIN-RELATED"/>
    <property type="match status" value="1"/>
</dbReference>
<proteinExistence type="predicted"/>
<dbReference type="PANTHER" id="PTHR38037">
    <property type="entry name" value="ZN_PROTEASE DOMAIN-CONTAINING PROTEIN"/>
    <property type="match status" value="1"/>
</dbReference>
<dbReference type="OrthoDB" id="9782977at2"/>
<organism evidence="2 3">
    <name type="scientific">Oceanospirillum multiglobuliferum</name>
    <dbReference type="NCBI Taxonomy" id="64969"/>
    <lineage>
        <taxon>Bacteria</taxon>
        <taxon>Pseudomonadati</taxon>
        <taxon>Pseudomonadota</taxon>
        <taxon>Gammaproteobacteria</taxon>
        <taxon>Oceanospirillales</taxon>
        <taxon>Oceanospirillaceae</taxon>
        <taxon>Oceanospirillum</taxon>
    </lineage>
</organism>
<reference evidence="2 3" key="1">
    <citation type="submission" date="2017-01" db="EMBL/GenBank/DDBJ databases">
        <title>Genome Sequencing of a Marine Spirillum, Oceanospirillum multiglobuliferum ATCC 33336, from Japan.</title>
        <authorList>
            <person name="Carney J.G."/>
            <person name="Trachtenberg A.M."/>
            <person name="Rheaume B.A."/>
            <person name="Linnane J.D."/>
            <person name="Pitts N.L."/>
            <person name="Mykles D.L."/>
            <person name="Maclea K.S."/>
        </authorList>
    </citation>
    <scope>NUCLEOTIDE SEQUENCE [LARGE SCALE GENOMIC DNA]</scope>
    <source>
        <strain evidence="2 3">ATCC 33336</strain>
    </source>
</reference>
<dbReference type="InterPro" id="IPR021109">
    <property type="entry name" value="Peptidase_aspartic_dom_sf"/>
</dbReference>
<dbReference type="STRING" id="64969.SAMN02745127_02009"/>
<evidence type="ECO:0000259" key="1">
    <source>
        <dbReference type="Pfam" id="PF05618"/>
    </source>
</evidence>
<keyword evidence="3" id="KW-1185">Reference proteome</keyword>
<sequence>MTEKKVVGWREAICLPALGVDEVIAKVDTGARTSALHAYFVEPFTKENGEEWVRFGLHPIRKQQTPELIVEAKVKDRRKVSDSGGHSEDRYVIETDLLLGNQTVRAEITLTDRESMAYRMLLGRTALRGHFIVDSDLSYALSKPQSHQID</sequence>
<dbReference type="RefSeq" id="WP_078745599.1">
    <property type="nucleotide sequence ID" value="NZ_FUXG01000013.1"/>
</dbReference>
<evidence type="ECO:0000313" key="3">
    <source>
        <dbReference type="Proteomes" id="UP000191418"/>
    </source>
</evidence>
<feature type="domain" description="Retropepsin-like aspartic endopeptidase" evidence="1">
    <location>
        <begin position="6"/>
        <end position="140"/>
    </location>
</feature>
<accession>A0A1T4QU88</accession>
<name>A0A1T4QU88_9GAMM</name>
<dbReference type="AlphaFoldDB" id="A0A1T4QU88"/>
<gene>
    <name evidence="2" type="ORF">BTE48_01450</name>
</gene>
<dbReference type="Gene3D" id="2.40.70.10">
    <property type="entry name" value="Acid Proteases"/>
    <property type="match status" value="1"/>
</dbReference>
<comment type="caution">
    <text evidence="2">The sequence shown here is derived from an EMBL/GenBank/DDBJ whole genome shotgun (WGS) entry which is preliminary data.</text>
</comment>
<dbReference type="EMBL" id="MTSM01000001">
    <property type="protein sequence ID" value="OPX57117.1"/>
    <property type="molecule type" value="Genomic_DNA"/>
</dbReference>
<dbReference type="Pfam" id="PF05618">
    <property type="entry name" value="Zn_protease"/>
    <property type="match status" value="1"/>
</dbReference>
<protein>
    <submittedName>
        <fullName evidence="2">Ribosomal protein S6 modification protein</fullName>
    </submittedName>
</protein>
<dbReference type="InterPro" id="IPR008503">
    <property type="entry name" value="Asp_endopeptidase"/>
</dbReference>
<dbReference type="Proteomes" id="UP000191418">
    <property type="component" value="Unassembled WGS sequence"/>
</dbReference>
<dbReference type="SUPFAM" id="SSF50630">
    <property type="entry name" value="Acid proteases"/>
    <property type="match status" value="1"/>
</dbReference>